<gene>
    <name evidence="3" type="ORF">P3X46_000374</name>
</gene>
<accession>A0ABQ9N9E4</accession>
<evidence type="ECO:0000259" key="2">
    <source>
        <dbReference type="Pfam" id="PF09133"/>
    </source>
</evidence>
<name>A0ABQ9N9E4_HEVBR</name>
<evidence type="ECO:0000313" key="4">
    <source>
        <dbReference type="Proteomes" id="UP001174677"/>
    </source>
</evidence>
<comment type="caution">
    <text evidence="3">The sequence shown here is derived from an EMBL/GenBank/DDBJ whole genome shotgun (WGS) entry which is preliminary data.</text>
</comment>
<feature type="domain" description="SANTA" evidence="2">
    <location>
        <begin position="25"/>
        <end position="77"/>
    </location>
</feature>
<feature type="region of interest" description="Disordered" evidence="1">
    <location>
        <begin position="176"/>
        <end position="209"/>
    </location>
</feature>
<proteinExistence type="predicted"/>
<organism evidence="3 4">
    <name type="scientific">Hevea brasiliensis</name>
    <name type="common">Para rubber tree</name>
    <name type="synonym">Siphonia brasiliensis</name>
    <dbReference type="NCBI Taxonomy" id="3981"/>
    <lineage>
        <taxon>Eukaryota</taxon>
        <taxon>Viridiplantae</taxon>
        <taxon>Streptophyta</taxon>
        <taxon>Embryophyta</taxon>
        <taxon>Tracheophyta</taxon>
        <taxon>Spermatophyta</taxon>
        <taxon>Magnoliopsida</taxon>
        <taxon>eudicotyledons</taxon>
        <taxon>Gunneridae</taxon>
        <taxon>Pentapetalae</taxon>
        <taxon>rosids</taxon>
        <taxon>fabids</taxon>
        <taxon>Malpighiales</taxon>
        <taxon>Euphorbiaceae</taxon>
        <taxon>Crotonoideae</taxon>
        <taxon>Micrandreae</taxon>
        <taxon>Hevea</taxon>
    </lineage>
</organism>
<dbReference type="InterPro" id="IPR015216">
    <property type="entry name" value="SANTA"/>
</dbReference>
<dbReference type="InterPro" id="IPR053090">
    <property type="entry name" value="Centromere_KNL-2_homolog"/>
</dbReference>
<protein>
    <recommendedName>
        <fullName evidence="2">SANTA domain-containing protein</fullName>
    </recommendedName>
</protein>
<dbReference type="EMBL" id="JARPOI010000001">
    <property type="protein sequence ID" value="KAJ9189032.1"/>
    <property type="molecule type" value="Genomic_DNA"/>
</dbReference>
<keyword evidence="4" id="KW-1185">Reference proteome</keyword>
<reference evidence="3" key="1">
    <citation type="journal article" date="2023" name="Plant Biotechnol. J.">
        <title>Chromosome-level wild Hevea brasiliensis genome provides new tools for genomic-assisted breeding and valuable loci to elevate rubber yield.</title>
        <authorList>
            <person name="Cheng H."/>
            <person name="Song X."/>
            <person name="Hu Y."/>
            <person name="Wu T."/>
            <person name="Yang Q."/>
            <person name="An Z."/>
            <person name="Feng S."/>
            <person name="Deng Z."/>
            <person name="Wu W."/>
            <person name="Zeng X."/>
            <person name="Tu M."/>
            <person name="Wang X."/>
            <person name="Huang H."/>
        </authorList>
    </citation>
    <scope>NUCLEOTIDE SEQUENCE</scope>
    <source>
        <strain evidence="3">MT/VB/25A 57/8</strain>
    </source>
</reference>
<evidence type="ECO:0000256" key="1">
    <source>
        <dbReference type="SAM" id="MobiDB-lite"/>
    </source>
</evidence>
<dbReference type="PANTHER" id="PTHR35311">
    <property type="entry name" value="KINETOCHORE-ASSOCIATED PROTEIN KNL-2 HOMOLOG"/>
    <property type="match status" value="1"/>
</dbReference>
<evidence type="ECO:0000313" key="3">
    <source>
        <dbReference type="EMBL" id="KAJ9189032.1"/>
    </source>
</evidence>
<dbReference type="Proteomes" id="UP001174677">
    <property type="component" value="Chromosome 1"/>
</dbReference>
<dbReference type="Pfam" id="PF09133">
    <property type="entry name" value="SANTA"/>
    <property type="match status" value="1"/>
</dbReference>
<feature type="compositionally biased region" description="Polar residues" evidence="1">
    <location>
        <begin position="187"/>
        <end position="209"/>
    </location>
</feature>
<sequence length="209" mass="23752">MEINLQCLILNQFVILIKDWFLIFIKRLYATTLETSDGITIKISGFINMSQTHQNGFTFMVFVRNSFLLSFPYRWEKCITQCCDNLPITKLRDHVMCLPEDSENFIYDIMGKLRDNTLPLNSLANCKSSRKKLGKNLSSNFSTEGQISAQLSTSAAKKNQFVGVVRSLHVSSTHISSRQDKKVSEVPDTSSIRSSGKLKNQKNHTSMDN</sequence>
<dbReference type="PANTHER" id="PTHR35311:SF1">
    <property type="entry name" value="PROTEIN EMBRYO DEFECTIVE 1674"/>
    <property type="match status" value="1"/>
</dbReference>